<evidence type="ECO:0000256" key="6">
    <source>
        <dbReference type="ARBA" id="ARBA00022777"/>
    </source>
</evidence>
<feature type="transmembrane region" description="Helical" evidence="10">
    <location>
        <begin position="140"/>
        <end position="158"/>
    </location>
</feature>
<dbReference type="SUPFAM" id="SSF55874">
    <property type="entry name" value="ATPase domain of HSP90 chaperone/DNA topoisomerase II/histidine kinase"/>
    <property type="match status" value="1"/>
</dbReference>
<keyword evidence="7" id="KW-0067">ATP-binding</keyword>
<evidence type="ECO:0000256" key="9">
    <source>
        <dbReference type="SAM" id="MobiDB-lite"/>
    </source>
</evidence>
<evidence type="ECO:0000259" key="11">
    <source>
        <dbReference type="SMART" id="SM00387"/>
    </source>
</evidence>
<keyword evidence="5" id="KW-0547">Nucleotide-binding</keyword>
<dbReference type="InterPro" id="IPR011712">
    <property type="entry name" value="Sig_transdc_His_kin_sub3_dim/P"/>
</dbReference>
<dbReference type="Gene3D" id="1.20.5.1930">
    <property type="match status" value="1"/>
</dbReference>
<keyword evidence="10" id="KW-0472">Membrane</keyword>
<evidence type="ECO:0000256" key="7">
    <source>
        <dbReference type="ARBA" id="ARBA00022840"/>
    </source>
</evidence>
<keyword evidence="13" id="KW-1185">Reference proteome</keyword>
<dbReference type="EMBL" id="JBHSON010000094">
    <property type="protein sequence ID" value="MFC5752709.1"/>
    <property type="molecule type" value="Genomic_DNA"/>
</dbReference>
<feature type="transmembrane region" description="Helical" evidence="10">
    <location>
        <begin position="41"/>
        <end position="62"/>
    </location>
</feature>
<dbReference type="InterPro" id="IPR050482">
    <property type="entry name" value="Sensor_HK_TwoCompSys"/>
</dbReference>
<keyword evidence="10" id="KW-0812">Transmembrane</keyword>
<dbReference type="SMART" id="SM00387">
    <property type="entry name" value="HATPase_c"/>
    <property type="match status" value="1"/>
</dbReference>
<evidence type="ECO:0000256" key="4">
    <source>
        <dbReference type="ARBA" id="ARBA00022679"/>
    </source>
</evidence>
<organism evidence="12 13">
    <name type="scientific">Actinomadura rugatobispora</name>
    <dbReference type="NCBI Taxonomy" id="1994"/>
    <lineage>
        <taxon>Bacteria</taxon>
        <taxon>Bacillati</taxon>
        <taxon>Actinomycetota</taxon>
        <taxon>Actinomycetes</taxon>
        <taxon>Streptosporangiales</taxon>
        <taxon>Thermomonosporaceae</taxon>
        <taxon>Actinomadura</taxon>
    </lineage>
</organism>
<comment type="caution">
    <text evidence="12">The sequence shown here is derived from an EMBL/GenBank/DDBJ whole genome shotgun (WGS) entry which is preliminary data.</text>
</comment>
<dbReference type="GO" id="GO:0016301">
    <property type="term" value="F:kinase activity"/>
    <property type="evidence" value="ECO:0007669"/>
    <property type="project" value="UniProtKB-KW"/>
</dbReference>
<evidence type="ECO:0000256" key="1">
    <source>
        <dbReference type="ARBA" id="ARBA00000085"/>
    </source>
</evidence>
<dbReference type="PANTHER" id="PTHR24421">
    <property type="entry name" value="NITRATE/NITRITE SENSOR PROTEIN NARX-RELATED"/>
    <property type="match status" value="1"/>
</dbReference>
<feature type="transmembrane region" description="Helical" evidence="10">
    <location>
        <begin position="210"/>
        <end position="228"/>
    </location>
</feature>
<dbReference type="Gene3D" id="3.30.565.10">
    <property type="entry name" value="Histidine kinase-like ATPase, C-terminal domain"/>
    <property type="match status" value="1"/>
</dbReference>
<feature type="compositionally biased region" description="Low complexity" evidence="9">
    <location>
        <begin position="661"/>
        <end position="676"/>
    </location>
</feature>
<evidence type="ECO:0000256" key="2">
    <source>
        <dbReference type="ARBA" id="ARBA00012438"/>
    </source>
</evidence>
<dbReference type="Proteomes" id="UP001596074">
    <property type="component" value="Unassembled WGS sequence"/>
</dbReference>
<evidence type="ECO:0000313" key="12">
    <source>
        <dbReference type="EMBL" id="MFC5752709.1"/>
    </source>
</evidence>
<feature type="transmembrane region" description="Helical" evidence="10">
    <location>
        <begin position="12"/>
        <end position="35"/>
    </location>
</feature>
<feature type="region of interest" description="Disordered" evidence="9">
    <location>
        <begin position="649"/>
        <end position="692"/>
    </location>
</feature>
<name>A0ABW1ADV2_9ACTN</name>
<feature type="transmembrane region" description="Helical" evidence="10">
    <location>
        <begin position="110"/>
        <end position="128"/>
    </location>
</feature>
<dbReference type="Pfam" id="PF02518">
    <property type="entry name" value="HATPase_c"/>
    <property type="match status" value="1"/>
</dbReference>
<dbReference type="EC" id="2.7.13.3" evidence="2"/>
<keyword evidence="10" id="KW-1133">Transmembrane helix</keyword>
<feature type="transmembrane region" description="Helical" evidence="10">
    <location>
        <begin position="240"/>
        <end position="258"/>
    </location>
</feature>
<feature type="transmembrane region" description="Helical" evidence="10">
    <location>
        <begin position="69"/>
        <end position="90"/>
    </location>
</feature>
<reference evidence="13" key="1">
    <citation type="journal article" date="2019" name="Int. J. Syst. Evol. Microbiol.">
        <title>The Global Catalogue of Microorganisms (GCM) 10K type strain sequencing project: providing services to taxonomists for standard genome sequencing and annotation.</title>
        <authorList>
            <consortium name="The Broad Institute Genomics Platform"/>
            <consortium name="The Broad Institute Genome Sequencing Center for Infectious Disease"/>
            <person name="Wu L."/>
            <person name="Ma J."/>
        </authorList>
    </citation>
    <scope>NUCLEOTIDE SEQUENCE [LARGE SCALE GENOMIC DNA]</scope>
    <source>
        <strain evidence="13">KCTC 42087</strain>
    </source>
</reference>
<dbReference type="RefSeq" id="WP_378288964.1">
    <property type="nucleotide sequence ID" value="NZ_JBHSON010000094.1"/>
</dbReference>
<dbReference type="PANTHER" id="PTHR24421:SF10">
    <property type="entry name" value="NITRATE_NITRITE SENSOR PROTEIN NARQ"/>
    <property type="match status" value="1"/>
</dbReference>
<gene>
    <name evidence="12" type="ORF">ACFPZN_44450</name>
</gene>
<evidence type="ECO:0000256" key="8">
    <source>
        <dbReference type="ARBA" id="ARBA00023012"/>
    </source>
</evidence>
<keyword evidence="3" id="KW-0597">Phosphoprotein</keyword>
<evidence type="ECO:0000256" key="5">
    <source>
        <dbReference type="ARBA" id="ARBA00022741"/>
    </source>
</evidence>
<evidence type="ECO:0000256" key="10">
    <source>
        <dbReference type="SAM" id="Phobius"/>
    </source>
</evidence>
<dbReference type="InterPro" id="IPR003594">
    <property type="entry name" value="HATPase_dom"/>
</dbReference>
<feature type="domain" description="Histidine kinase/HSP90-like ATPase" evidence="11">
    <location>
        <begin position="561"/>
        <end position="651"/>
    </location>
</feature>
<keyword evidence="4" id="KW-0808">Transferase</keyword>
<proteinExistence type="predicted"/>
<evidence type="ECO:0000313" key="13">
    <source>
        <dbReference type="Proteomes" id="UP001596074"/>
    </source>
</evidence>
<keyword evidence="8" id="KW-0902">Two-component regulatory system</keyword>
<keyword evidence="6 12" id="KW-0418">Kinase</keyword>
<feature type="transmembrane region" description="Helical" evidence="10">
    <location>
        <begin position="178"/>
        <end position="198"/>
    </location>
</feature>
<dbReference type="InterPro" id="IPR036890">
    <property type="entry name" value="HATPase_C_sf"/>
</dbReference>
<feature type="transmembrane region" description="Helical" evidence="10">
    <location>
        <begin position="270"/>
        <end position="289"/>
    </location>
</feature>
<dbReference type="Pfam" id="PF07730">
    <property type="entry name" value="HisKA_3"/>
    <property type="match status" value="1"/>
</dbReference>
<comment type="catalytic activity">
    <reaction evidence="1">
        <text>ATP + protein L-histidine = ADP + protein N-phospho-L-histidine.</text>
        <dbReference type="EC" id="2.7.13.3"/>
    </reaction>
</comment>
<sequence>MVTEDRGGGGARWALPVAVAAVCAAVASLISGLWLPEARRMVWWHPEIVVAVMWTPVAALLLRHRPGLAVGRLMLVCGASAAVYVLALNLGPLFELRGWPGAGFLNWLGVWLWAVDTFGLTLILPLIFPDGRLVSPWFRPVLAAACAVPLIVCVHLTVDPGARRFHNGVSVYPFQDIPLAISAVILGTLVLGLLSVVLRFMTSPPDVRRQIGWVIYPGVLAQAIIYVGETTPIGDPLRNITIAAVPLCVAIAITRYRLYDIDLVFSRTLVYAGLVVVITGVYFALVGAASHVLSGHGPLAGLVGAIAAGAVFEPARRRLQRAVDRLLHGERDPYRIADLLNRRLQTTSDPSAALATAVAVAREALRASGAVIEVLDRDGHVTATVEDGALGERPQLIPLVWHGEPVGRLLFGVTRPPDARLAGVLARNLAELTSAARLAADVQRSRERILRTREEERRRLRRDLHDGLGPTLASLAMTVDAARITLKTDPEAVDALLENLRTTMGRTIGDIRELVYGLRPPALDDLGLAGAIRALGGVVATGDGPAVDVQVEGDLDKLPAAAEVAAYRIVQEALTNVYRHAKADSAVVRLYLNGDLHLCVRDNGVGMSANARSGVGMSSMQERAAEIGGSCTVGPGPEGGTMVRARLPVGLNGSGGADETNGSNGANGATPAAANGESPGTAVSNGNGGKAG</sequence>
<evidence type="ECO:0000256" key="3">
    <source>
        <dbReference type="ARBA" id="ARBA00022553"/>
    </source>
</evidence>
<protein>
    <recommendedName>
        <fullName evidence="2">histidine kinase</fullName>
        <ecNumber evidence="2">2.7.13.3</ecNumber>
    </recommendedName>
</protein>
<dbReference type="CDD" id="cd16917">
    <property type="entry name" value="HATPase_UhpB-NarQ-NarX-like"/>
    <property type="match status" value="1"/>
</dbReference>
<accession>A0ABW1ADV2</accession>